<dbReference type="InterPro" id="IPR013783">
    <property type="entry name" value="Ig-like_fold"/>
</dbReference>
<sequence length="1192" mass="124959">MKKPLLFCVFLLLFAANLFAQAPRVNSFLPASGKVGSTVTINGSSFNTVAANNQVFFGGVRATVTAANNTSLTVTVPVGATYKPISVLNTSNGLTGYSNVSFMVTADTKNTITLSDIDPKVEFAAGSLPQTICTADIDGDGKLDMAVLNTSYIGGTTSISVLRNSSIKGAITKASFASTVDLPIGPVPTGLVLQDMDGDGKPDLVVTDKNENSVSIYRNISTPGSITANSFEPKVSFTTGDNTQSLAIGDIDSDGRPDIVTSNNAVVSVLLNKTTKGVINASSFAHNYDITRPLNAVIVADLDGDGKPDLAGVYNASTVVVMRNTIATPGIIDSTSFAPNVVFFSGAGPKQLIAVDLNKDNKPELISLNYYDRNINILPNATNGTGINNGSFLPNVTFSTGIYPASLPTGLAFDDIDGDDILDMVASVHGNGRLSIFKGINATGPISSGTFAAKLDMQLGSSAPSVAMGDIDGDGRPEILGISGTNVVSVLRNNPVIAPAITSIIPMSGPVGTTVTITGTNFNKYAIYKNVVYFGGAKATVISATETQIVTKVPAGSPFQPISVLNTETIRAAYSSKPFNVTYSGNTGIRAADFDVAIGYAYSSARYTGIDLVDMDNDGAPDMINTAGAKNVIYISKSKGLVTGHTTDQYDAPVEFTVDKGIYMLKIADFDGDGKADIAALSSVAKVIYILRNISTPGNLSFVPANTITVDQYGSVDNITLGDMDSDGKPDIVLGNVFSTLTIYRNISSTAGIFFTAAFPSIGGSGGSDAQIGDIDGDGKPDLVYGYNSYSYGTGIYVARNTSTPGQLSFDQSELAAEGAYHNFKLADLNGDDKLDIISAGQIILKNTAIKGVINTSSFAPMVIIGDIQYINAFSAFNITDMDGDGRPDVVVANAYNNNHNTLSVFRNTFTGTDILFDLPVNIDLPAEPDNLTVADIDGDGYPDILASTAYNIIQPVYYHPQVVVTPPRITAVSTLKGAVGSQLTITGSGFSPSPAGNTVVMGNVVATVTAASATSLTVTVPVSSMYEGITVTNNENKRVSNSWQPFVTTFSSKNNFSLTDFSDPVYIRTYRSNNGLVLADIDGDGKLDMVNLIDSSYAYRKMTVYRNISVKGTPLSAASFAPKVDIAADNIIAIRDINGDGKPDILSRGGGPFNYGGSFSVLANTSTPGNFSFAPPRLQWHGILYTCGCCS</sequence>
<dbReference type="Pfam" id="PF01833">
    <property type="entry name" value="TIG"/>
    <property type="match status" value="3"/>
</dbReference>
<feature type="domain" description="IPT/TIG" evidence="3">
    <location>
        <begin position="498"/>
        <end position="582"/>
    </location>
</feature>
<dbReference type="SUPFAM" id="SSF69318">
    <property type="entry name" value="Integrin alpha N-terminal domain"/>
    <property type="match status" value="3"/>
</dbReference>
<dbReference type="InterPro" id="IPR028994">
    <property type="entry name" value="Integrin_alpha_N"/>
</dbReference>
<dbReference type="SUPFAM" id="SSF81296">
    <property type="entry name" value="E set domains"/>
    <property type="match status" value="2"/>
</dbReference>
<evidence type="ECO:0000256" key="2">
    <source>
        <dbReference type="SAM" id="SignalP"/>
    </source>
</evidence>
<keyword evidence="1 2" id="KW-0732">Signal</keyword>
<accession>A0ABR7WV23</accession>
<dbReference type="RefSeq" id="WP_191190052.1">
    <property type="nucleotide sequence ID" value="NZ_JACWMY010000008.1"/>
</dbReference>
<feature type="domain" description="IPT/TIG" evidence="3">
    <location>
        <begin position="967"/>
        <end position="1050"/>
    </location>
</feature>
<evidence type="ECO:0000259" key="3">
    <source>
        <dbReference type="SMART" id="SM00429"/>
    </source>
</evidence>
<reference evidence="4 5" key="1">
    <citation type="submission" date="2020-09" db="EMBL/GenBank/DDBJ databases">
        <title>Novel species of Mucilaginibacter isolated from a glacier on the Tibetan Plateau.</title>
        <authorList>
            <person name="Liu Q."/>
            <person name="Xin Y.-H."/>
        </authorList>
    </citation>
    <scope>NUCLEOTIDE SEQUENCE [LARGE SCALE GENOMIC DNA]</scope>
    <source>
        <strain evidence="4 5">ZT4R22</strain>
    </source>
</reference>
<comment type="caution">
    <text evidence="4">The sequence shown here is derived from an EMBL/GenBank/DDBJ whole genome shotgun (WGS) entry which is preliminary data.</text>
</comment>
<dbReference type="InterPro" id="IPR013517">
    <property type="entry name" value="FG-GAP"/>
</dbReference>
<feature type="signal peptide" evidence="2">
    <location>
        <begin position="1"/>
        <end position="20"/>
    </location>
</feature>
<feature type="chain" id="PRO_5045361528" evidence="2">
    <location>
        <begin position="21"/>
        <end position="1192"/>
    </location>
</feature>
<dbReference type="SMART" id="SM00429">
    <property type="entry name" value="IPT"/>
    <property type="match status" value="3"/>
</dbReference>
<dbReference type="InterPro" id="IPR014756">
    <property type="entry name" value="Ig_E-set"/>
</dbReference>
<dbReference type="Gene3D" id="2.130.10.130">
    <property type="entry name" value="Integrin alpha, N-terminal"/>
    <property type="match status" value="3"/>
</dbReference>
<dbReference type="Proteomes" id="UP000606600">
    <property type="component" value="Unassembled WGS sequence"/>
</dbReference>
<keyword evidence="5" id="KW-1185">Reference proteome</keyword>
<proteinExistence type="predicted"/>
<dbReference type="EMBL" id="JACWMY010000008">
    <property type="protein sequence ID" value="MBD1365392.1"/>
    <property type="molecule type" value="Genomic_DNA"/>
</dbReference>
<gene>
    <name evidence="4" type="ORF">IDJ77_16380</name>
</gene>
<dbReference type="Pfam" id="PF13517">
    <property type="entry name" value="FG-GAP_3"/>
    <property type="match status" value="7"/>
</dbReference>
<evidence type="ECO:0000313" key="4">
    <source>
        <dbReference type="EMBL" id="MBD1365392.1"/>
    </source>
</evidence>
<organism evidence="4 5">
    <name type="scientific">Mucilaginibacter pankratovii</name>
    <dbReference type="NCBI Taxonomy" id="2772110"/>
    <lineage>
        <taxon>Bacteria</taxon>
        <taxon>Pseudomonadati</taxon>
        <taxon>Bacteroidota</taxon>
        <taxon>Sphingobacteriia</taxon>
        <taxon>Sphingobacteriales</taxon>
        <taxon>Sphingobacteriaceae</taxon>
        <taxon>Mucilaginibacter</taxon>
    </lineage>
</organism>
<feature type="domain" description="IPT/TIG" evidence="3">
    <location>
        <begin position="22"/>
        <end position="100"/>
    </location>
</feature>
<dbReference type="Gene3D" id="2.60.40.10">
    <property type="entry name" value="Immunoglobulins"/>
    <property type="match status" value="3"/>
</dbReference>
<dbReference type="InterPro" id="IPR002909">
    <property type="entry name" value="IPT_dom"/>
</dbReference>
<dbReference type="PANTHER" id="PTHR46580">
    <property type="entry name" value="SENSOR KINASE-RELATED"/>
    <property type="match status" value="1"/>
</dbReference>
<evidence type="ECO:0000313" key="5">
    <source>
        <dbReference type="Proteomes" id="UP000606600"/>
    </source>
</evidence>
<evidence type="ECO:0000256" key="1">
    <source>
        <dbReference type="ARBA" id="ARBA00022729"/>
    </source>
</evidence>
<name>A0ABR7WV23_9SPHI</name>
<protein>
    <submittedName>
        <fullName evidence="4">VCBS repeat-containing protein</fullName>
    </submittedName>
</protein>